<keyword evidence="4" id="KW-0548">Nucleotidyltransferase</keyword>
<evidence type="ECO:0000313" key="12">
    <source>
        <dbReference type="Proteomes" id="UP000551443"/>
    </source>
</evidence>
<comment type="similarity">
    <text evidence="1">Belongs to the beta type-B retroviral polymerase family. HERV class-II K(HML-2) pol subfamily.</text>
</comment>
<comment type="caution">
    <text evidence="11">The sequence shown here is derived from an EMBL/GenBank/DDBJ whole genome shotgun (WGS) entry which is preliminary data.</text>
</comment>
<reference evidence="11 12" key="1">
    <citation type="submission" date="2019-09" db="EMBL/GenBank/DDBJ databases">
        <title>Bird 10,000 Genomes (B10K) Project - Family phase.</title>
        <authorList>
            <person name="Zhang G."/>
        </authorList>
    </citation>
    <scope>NUCLEOTIDE SEQUENCE [LARGE SCALE GENOMIC DNA]</scope>
    <source>
        <strain evidence="11">OUT-0059</strain>
        <tissue evidence="11">Muscle</tissue>
    </source>
</reference>
<evidence type="ECO:0000313" key="11">
    <source>
        <dbReference type="EMBL" id="NXU93013.1"/>
    </source>
</evidence>
<keyword evidence="5" id="KW-0540">Nuclease</keyword>
<evidence type="ECO:0000256" key="8">
    <source>
        <dbReference type="ARBA" id="ARBA00022918"/>
    </source>
</evidence>
<dbReference type="PROSITE" id="PS50878">
    <property type="entry name" value="RT_POL"/>
    <property type="match status" value="1"/>
</dbReference>
<keyword evidence="9" id="KW-0472">Membrane</keyword>
<dbReference type="InterPro" id="IPR043502">
    <property type="entry name" value="DNA/RNA_pol_sf"/>
</dbReference>
<dbReference type="EMBL" id="VZUH01073064">
    <property type="protein sequence ID" value="NXU93013.1"/>
    <property type="molecule type" value="Genomic_DNA"/>
</dbReference>
<keyword evidence="9" id="KW-0812">Transmembrane</keyword>
<dbReference type="GO" id="GO:0003964">
    <property type="term" value="F:RNA-directed DNA polymerase activity"/>
    <property type="evidence" value="ECO:0007669"/>
    <property type="project" value="UniProtKB-KW"/>
</dbReference>
<dbReference type="Gene3D" id="3.10.10.10">
    <property type="entry name" value="HIV Type 1 Reverse Transcriptase, subunit A, domain 1"/>
    <property type="match status" value="1"/>
</dbReference>
<protein>
    <recommendedName>
        <fullName evidence="2">ribonuclease H</fullName>
        <ecNumber evidence="2">3.1.26.4</ecNumber>
    </recommendedName>
</protein>
<dbReference type="GO" id="GO:0004523">
    <property type="term" value="F:RNA-DNA hybrid ribonuclease activity"/>
    <property type="evidence" value="ECO:0007669"/>
    <property type="project" value="UniProtKB-EC"/>
</dbReference>
<dbReference type="Gene3D" id="3.30.70.270">
    <property type="match status" value="2"/>
</dbReference>
<feature type="non-terminal residue" evidence="11">
    <location>
        <position position="1"/>
    </location>
</feature>
<evidence type="ECO:0000256" key="7">
    <source>
        <dbReference type="ARBA" id="ARBA00022801"/>
    </source>
</evidence>
<feature type="domain" description="Reverse transcriptase" evidence="10">
    <location>
        <begin position="18"/>
        <end position="207"/>
    </location>
</feature>
<gene>
    <name evidence="11" type="primary">Ervk8_3</name>
    <name evidence="11" type="ORF">XIPELE_R02901</name>
</gene>
<organism evidence="11 12">
    <name type="scientific">Xiphorhynchus elegans</name>
    <name type="common">elegant woodcreeper</name>
    <dbReference type="NCBI Taxonomy" id="269412"/>
    <lineage>
        <taxon>Eukaryota</taxon>
        <taxon>Metazoa</taxon>
        <taxon>Chordata</taxon>
        <taxon>Craniata</taxon>
        <taxon>Vertebrata</taxon>
        <taxon>Euteleostomi</taxon>
        <taxon>Archelosauria</taxon>
        <taxon>Archosauria</taxon>
        <taxon>Dinosauria</taxon>
        <taxon>Saurischia</taxon>
        <taxon>Theropoda</taxon>
        <taxon>Coelurosauria</taxon>
        <taxon>Aves</taxon>
        <taxon>Neognathae</taxon>
        <taxon>Neoaves</taxon>
        <taxon>Telluraves</taxon>
        <taxon>Australaves</taxon>
        <taxon>Passeriformes</taxon>
        <taxon>Dendrocolaptidae</taxon>
        <taxon>Xiphorhynchus</taxon>
    </lineage>
</organism>
<evidence type="ECO:0000256" key="1">
    <source>
        <dbReference type="ARBA" id="ARBA00010879"/>
    </source>
</evidence>
<keyword evidence="8" id="KW-0695">RNA-directed DNA polymerase</keyword>
<dbReference type="GO" id="GO:0035613">
    <property type="term" value="F:RNA stem-loop binding"/>
    <property type="evidence" value="ECO:0007669"/>
    <property type="project" value="TreeGrafter"/>
</dbReference>
<dbReference type="EC" id="3.1.26.4" evidence="2"/>
<feature type="non-terminal residue" evidence="11">
    <location>
        <position position="254"/>
    </location>
</feature>
<evidence type="ECO:0000256" key="3">
    <source>
        <dbReference type="ARBA" id="ARBA00022679"/>
    </source>
</evidence>
<dbReference type="PANTHER" id="PTHR41694:SF3">
    <property type="entry name" value="RNA-DIRECTED DNA POLYMERASE-RELATED"/>
    <property type="match status" value="1"/>
</dbReference>
<dbReference type="InterPro" id="IPR043128">
    <property type="entry name" value="Rev_trsase/Diguanyl_cyclase"/>
</dbReference>
<dbReference type="Pfam" id="PF00078">
    <property type="entry name" value="RVT_1"/>
    <property type="match status" value="1"/>
</dbReference>
<sequence>PLRGEKLRQIHNLTEEQLNKKRLIPTNSPWNFLNFKIKKSSGKWRLLHDLREANNTIEPMGPLQAGLPSPDMLPAEWRLIILDICADCFFNIYLHPDDAHRFAFTVPAVNAAEPSKRFHWAVLPQGMKNSPSICRRVVSNISEPVRSQFPETVIFHYIDDILITAPNTDKLAMVHKSVKEALCSHGLEVAPEKEQKTSPWKYLGLLIDERTFRLQTVTLFTKINAKQSLLGNINWICSFLGLSTVFLTPLFQLL</sequence>
<evidence type="ECO:0000256" key="6">
    <source>
        <dbReference type="ARBA" id="ARBA00022759"/>
    </source>
</evidence>
<keyword evidence="12" id="KW-1185">Reference proteome</keyword>
<evidence type="ECO:0000256" key="2">
    <source>
        <dbReference type="ARBA" id="ARBA00012180"/>
    </source>
</evidence>
<keyword evidence="3" id="KW-0808">Transferase</keyword>
<name>A0A7L3PNV8_9DEND</name>
<evidence type="ECO:0000256" key="4">
    <source>
        <dbReference type="ARBA" id="ARBA00022695"/>
    </source>
</evidence>
<evidence type="ECO:0000259" key="10">
    <source>
        <dbReference type="PROSITE" id="PS50878"/>
    </source>
</evidence>
<proteinExistence type="inferred from homology"/>
<dbReference type="AlphaFoldDB" id="A0A7L3PNV8"/>
<dbReference type="Pfam" id="PF06817">
    <property type="entry name" value="RVT_thumb"/>
    <property type="match status" value="1"/>
</dbReference>
<evidence type="ECO:0000256" key="9">
    <source>
        <dbReference type="SAM" id="Phobius"/>
    </source>
</evidence>
<evidence type="ECO:0000256" key="5">
    <source>
        <dbReference type="ARBA" id="ARBA00022722"/>
    </source>
</evidence>
<dbReference type="Proteomes" id="UP000551443">
    <property type="component" value="Unassembled WGS sequence"/>
</dbReference>
<feature type="transmembrane region" description="Helical" evidence="9">
    <location>
        <begin position="229"/>
        <end position="251"/>
    </location>
</feature>
<keyword evidence="6" id="KW-0255">Endonuclease</keyword>
<dbReference type="SUPFAM" id="SSF56672">
    <property type="entry name" value="DNA/RNA polymerases"/>
    <property type="match status" value="1"/>
</dbReference>
<dbReference type="PANTHER" id="PTHR41694">
    <property type="entry name" value="ENDOGENOUS RETROVIRUS GROUP K MEMBER POL PROTEIN"/>
    <property type="match status" value="1"/>
</dbReference>
<keyword evidence="9" id="KW-1133">Transmembrane helix</keyword>
<keyword evidence="7" id="KW-0378">Hydrolase</keyword>
<accession>A0A7L3PNV8</accession>
<dbReference type="InterPro" id="IPR010661">
    <property type="entry name" value="RVT_thumb"/>
</dbReference>
<dbReference type="InterPro" id="IPR000477">
    <property type="entry name" value="RT_dom"/>
</dbReference>